<dbReference type="InterPro" id="IPR011032">
    <property type="entry name" value="GroES-like_sf"/>
</dbReference>
<comment type="caution">
    <text evidence="2">The sequence shown here is derived from an EMBL/GenBank/DDBJ whole genome shotgun (WGS) entry which is preliminary data.</text>
</comment>
<dbReference type="PANTHER" id="PTHR44013:SF1">
    <property type="entry name" value="ZINC-TYPE ALCOHOL DEHYDROGENASE-LIKE PROTEIN C16A3.02C"/>
    <property type="match status" value="1"/>
</dbReference>
<evidence type="ECO:0000313" key="3">
    <source>
        <dbReference type="Proteomes" id="UP000316882"/>
    </source>
</evidence>
<dbReference type="RefSeq" id="WP_122962960.1">
    <property type="nucleotide sequence ID" value="NZ_BJMH01000001.1"/>
</dbReference>
<dbReference type="GO" id="GO:0016491">
    <property type="term" value="F:oxidoreductase activity"/>
    <property type="evidence" value="ECO:0007669"/>
    <property type="project" value="InterPro"/>
</dbReference>
<dbReference type="InterPro" id="IPR020843">
    <property type="entry name" value="ER"/>
</dbReference>
<reference evidence="2 3" key="1">
    <citation type="submission" date="2019-06" db="EMBL/GenBank/DDBJ databases">
        <title>Whole genome shotgun sequence of Brevibacillus parabrevis NBRC 12334.</title>
        <authorList>
            <person name="Hosoyama A."/>
            <person name="Uohara A."/>
            <person name="Ohji S."/>
            <person name="Ichikawa N."/>
        </authorList>
    </citation>
    <scope>NUCLEOTIDE SEQUENCE [LARGE SCALE GENOMIC DNA]</scope>
    <source>
        <strain evidence="2 3">NBRC 12334</strain>
    </source>
</reference>
<evidence type="ECO:0000313" key="2">
    <source>
        <dbReference type="EMBL" id="GEB30691.1"/>
    </source>
</evidence>
<dbReference type="Pfam" id="PF08240">
    <property type="entry name" value="ADH_N"/>
    <property type="match status" value="1"/>
</dbReference>
<dbReference type="Gene3D" id="3.40.50.720">
    <property type="entry name" value="NAD(P)-binding Rossmann-like Domain"/>
    <property type="match status" value="1"/>
</dbReference>
<organism evidence="2 3">
    <name type="scientific">Brevibacillus parabrevis</name>
    <dbReference type="NCBI Taxonomy" id="54914"/>
    <lineage>
        <taxon>Bacteria</taxon>
        <taxon>Bacillati</taxon>
        <taxon>Bacillota</taxon>
        <taxon>Bacilli</taxon>
        <taxon>Bacillales</taxon>
        <taxon>Paenibacillaceae</taxon>
        <taxon>Brevibacillus</taxon>
    </lineage>
</organism>
<gene>
    <name evidence="2" type="ORF">BPA01_02710</name>
</gene>
<name>A0A4Y3PJQ8_BREPA</name>
<dbReference type="InterPro" id="IPR013149">
    <property type="entry name" value="ADH-like_C"/>
</dbReference>
<dbReference type="InterPro" id="IPR013154">
    <property type="entry name" value="ADH-like_N"/>
</dbReference>
<dbReference type="Proteomes" id="UP000316882">
    <property type="component" value="Unassembled WGS sequence"/>
</dbReference>
<dbReference type="InterPro" id="IPR052733">
    <property type="entry name" value="Chloroplast_QOR"/>
</dbReference>
<feature type="domain" description="Enoyl reductase (ER)" evidence="1">
    <location>
        <begin position="10"/>
        <end position="300"/>
    </location>
</feature>
<proteinExistence type="predicted"/>
<dbReference type="SUPFAM" id="SSF50129">
    <property type="entry name" value="GroES-like"/>
    <property type="match status" value="1"/>
</dbReference>
<dbReference type="AlphaFoldDB" id="A0A4Y3PJQ8"/>
<dbReference type="PANTHER" id="PTHR44013">
    <property type="entry name" value="ZINC-TYPE ALCOHOL DEHYDROGENASE-LIKE PROTEIN C16A3.02C"/>
    <property type="match status" value="1"/>
</dbReference>
<dbReference type="STRING" id="54914.AV540_16485"/>
<dbReference type="Pfam" id="PF00107">
    <property type="entry name" value="ADH_zinc_N"/>
    <property type="match status" value="1"/>
</dbReference>
<dbReference type="EMBL" id="BJMH01000001">
    <property type="protein sequence ID" value="GEB30691.1"/>
    <property type="molecule type" value="Genomic_DNA"/>
</dbReference>
<dbReference type="SUPFAM" id="SSF51735">
    <property type="entry name" value="NAD(P)-binding Rossmann-fold domains"/>
    <property type="match status" value="1"/>
</dbReference>
<dbReference type="Pfam" id="PF13602">
    <property type="entry name" value="ADH_zinc_N_2"/>
    <property type="match status" value="1"/>
</dbReference>
<dbReference type="InterPro" id="IPR036291">
    <property type="entry name" value="NAD(P)-bd_dom_sf"/>
</dbReference>
<dbReference type="SMART" id="SM00829">
    <property type="entry name" value="PKS_ER"/>
    <property type="match status" value="1"/>
</dbReference>
<protein>
    <submittedName>
        <fullName evidence="2">Alcohol dehydrogenase</fullName>
    </submittedName>
</protein>
<keyword evidence="3" id="KW-1185">Reference proteome</keyword>
<sequence length="312" mass="34349">MRAVVCTSYGAPDVLSLQEVAKPVPKEHEILVKIYATTVTSGDCRVRAFRCPLLYWLPMRLLIGWNKPRNSILGVELAGEVEAVGKQVKRFKPKDKVYAITEMDFGTYAEYKCLHEDANVTLMPTNATYEEAAVMPFGGTTALHFFRKGQLQRGQRVLIYGASGSVGTSAVQLAKYFGAEVTGVCSTANVELVRQLGADEVIDYTKENFAQSGKQYDIVFDAVGKCAKSRCKQVLAPHGKYLTVEGQGVAKVRVEDMQLLAELMESGQLRAVIDRRYPLEQIPQAHEYVEQGHKKGNVVITVADDSANGHNG</sequence>
<dbReference type="CDD" id="cd08267">
    <property type="entry name" value="MDR1"/>
    <property type="match status" value="1"/>
</dbReference>
<accession>A0A4Y3PJQ8</accession>
<dbReference type="Gene3D" id="3.90.180.10">
    <property type="entry name" value="Medium-chain alcohol dehydrogenases, catalytic domain"/>
    <property type="match status" value="1"/>
</dbReference>
<evidence type="ECO:0000259" key="1">
    <source>
        <dbReference type="SMART" id="SM00829"/>
    </source>
</evidence>